<dbReference type="InterPro" id="IPR050895">
    <property type="entry name" value="XK-related_scramblase"/>
</dbReference>
<evidence type="ECO:0000256" key="8">
    <source>
        <dbReference type="SAM" id="MobiDB-lite"/>
    </source>
</evidence>
<evidence type="ECO:0000256" key="7">
    <source>
        <dbReference type="RuleBase" id="RU910716"/>
    </source>
</evidence>
<keyword evidence="4 7" id="KW-0812">Transmembrane</keyword>
<protein>
    <recommendedName>
        <fullName evidence="7">XK-related protein</fullName>
    </recommendedName>
</protein>
<dbReference type="GO" id="GO:0005886">
    <property type="term" value="C:plasma membrane"/>
    <property type="evidence" value="ECO:0007669"/>
    <property type="project" value="UniProtKB-SubCell"/>
</dbReference>
<accession>A0A3Q3VS82</accession>
<evidence type="ECO:0000256" key="3">
    <source>
        <dbReference type="ARBA" id="ARBA00022475"/>
    </source>
</evidence>
<feature type="transmembrane region" description="Helical" evidence="7">
    <location>
        <begin position="249"/>
        <end position="270"/>
    </location>
</feature>
<reference evidence="9" key="2">
    <citation type="submission" date="2025-09" db="UniProtKB">
        <authorList>
            <consortium name="Ensembl"/>
        </authorList>
    </citation>
    <scope>IDENTIFICATION</scope>
</reference>
<feature type="region of interest" description="Disordered" evidence="8">
    <location>
        <begin position="423"/>
        <end position="447"/>
    </location>
</feature>
<comment type="similarity">
    <text evidence="2 7">Belongs to the XK family.</text>
</comment>
<dbReference type="Proteomes" id="UP000261620">
    <property type="component" value="Unplaced"/>
</dbReference>
<evidence type="ECO:0000256" key="4">
    <source>
        <dbReference type="ARBA" id="ARBA00022692"/>
    </source>
</evidence>
<keyword evidence="10" id="KW-1185">Reference proteome</keyword>
<name>A0A3Q3VS82_MOLML</name>
<dbReference type="Ensembl" id="ENSMMOT00000001446.1">
    <property type="protein sequence ID" value="ENSMMOP00000001417.1"/>
    <property type="gene ID" value="ENSMMOG00000001188.1"/>
</dbReference>
<proteinExistence type="inferred from homology"/>
<keyword evidence="5 7" id="KW-1133">Transmembrane helix</keyword>
<dbReference type="Pfam" id="PF09815">
    <property type="entry name" value="XK-related"/>
    <property type="match status" value="1"/>
</dbReference>
<dbReference type="AlphaFoldDB" id="A0A3Q3VS82"/>
<keyword evidence="3" id="KW-1003">Cell membrane</keyword>
<reference evidence="9" key="1">
    <citation type="submission" date="2025-08" db="UniProtKB">
        <authorList>
            <consortium name="Ensembl"/>
        </authorList>
    </citation>
    <scope>IDENTIFICATION</scope>
</reference>
<evidence type="ECO:0000313" key="10">
    <source>
        <dbReference type="Proteomes" id="UP000261620"/>
    </source>
</evidence>
<dbReference type="OMA" id="YLWIGHN"/>
<organism evidence="9 10">
    <name type="scientific">Mola mola</name>
    <name type="common">Ocean sunfish</name>
    <name type="synonym">Tetraodon mola</name>
    <dbReference type="NCBI Taxonomy" id="94237"/>
    <lineage>
        <taxon>Eukaryota</taxon>
        <taxon>Metazoa</taxon>
        <taxon>Chordata</taxon>
        <taxon>Craniata</taxon>
        <taxon>Vertebrata</taxon>
        <taxon>Euteleostomi</taxon>
        <taxon>Actinopterygii</taxon>
        <taxon>Neopterygii</taxon>
        <taxon>Teleostei</taxon>
        <taxon>Neoteleostei</taxon>
        <taxon>Acanthomorphata</taxon>
        <taxon>Eupercaria</taxon>
        <taxon>Tetraodontiformes</taxon>
        <taxon>Molidae</taxon>
        <taxon>Mola</taxon>
    </lineage>
</organism>
<dbReference type="PANTHER" id="PTHR16024">
    <property type="entry name" value="XK-RELATED PROTEIN"/>
    <property type="match status" value="1"/>
</dbReference>
<evidence type="ECO:0000256" key="2">
    <source>
        <dbReference type="ARBA" id="ARBA00008789"/>
    </source>
</evidence>
<evidence type="ECO:0000256" key="6">
    <source>
        <dbReference type="ARBA" id="ARBA00023136"/>
    </source>
</evidence>
<comment type="subcellular location">
    <subcellularLocation>
        <location evidence="1">Cell membrane</location>
        <topology evidence="1">Multi-pass membrane protein</topology>
    </subcellularLocation>
    <subcellularLocation>
        <location evidence="7">Membrane</location>
        <topology evidence="7">Multi-pass membrane protein</topology>
    </subcellularLocation>
</comment>
<evidence type="ECO:0000256" key="5">
    <source>
        <dbReference type="ARBA" id="ARBA00022989"/>
    </source>
</evidence>
<feature type="transmembrane region" description="Helical" evidence="7">
    <location>
        <begin position="165"/>
        <end position="182"/>
    </location>
</feature>
<feature type="region of interest" description="Disordered" evidence="8">
    <location>
        <begin position="529"/>
        <end position="570"/>
    </location>
</feature>
<evidence type="ECO:0000313" key="9">
    <source>
        <dbReference type="Ensembl" id="ENSMMOP00000001417.1"/>
    </source>
</evidence>
<feature type="transmembrane region" description="Helical" evidence="7">
    <location>
        <begin position="21"/>
        <end position="46"/>
    </location>
</feature>
<feature type="transmembrane region" description="Helical" evidence="7">
    <location>
        <begin position="276"/>
        <end position="297"/>
    </location>
</feature>
<dbReference type="PANTHER" id="PTHR16024:SF15">
    <property type="entry name" value="XK-RELATED PROTEIN 5"/>
    <property type="match status" value="1"/>
</dbReference>
<feature type="transmembrane region" description="Helical" evidence="7">
    <location>
        <begin position="126"/>
        <end position="145"/>
    </location>
</feature>
<feature type="transmembrane region" description="Helical" evidence="7">
    <location>
        <begin position="219"/>
        <end position="237"/>
    </location>
</feature>
<sequence>FFPPVIYCFVYYLWVGHNYCYAYLAGFTALFLLPGWGPQWLSYRWYLSDGRIRRKSLTWTHILHLGIFKRLRECMCLPDEDVYGEIMQQADASALRLFEALVVTLPQTLLHTYVLICTDIGIRSPVCFAVCLLSLAWALVLYARACSLIRPGHLQMTPAAILCRLLWRVSMLGSRFAILVLFTRTFKEWILGVTGVHWLGATFWMVSQQTDIIRSTPRWRIFNLVLGAIHIFLFLNVKYGQSRCRMAGFYLTMLIENAFLLLASSWFFTMVSWDTVGIPAAAFCSFLIALVLYYRFLHPKSFEIFQSIRHRGISGSCMERGSTLSLEEKVTPTFHRHATLSGGGTLMDLPIQWEGWRHHHWLLIRLALKTGDVTRIWSAYGEGGLAGLMGDEEFQSAAYGSPTLSSPRQPGSLRHIDSNAGTLTEASSSVGSLDIKTPGWSPERRSPLLLCSPEKKPAIPGDSSTTLYFSADAQSPSSGSYLGWGSELSPISTYRSPYRIREARFVTSTPRVEPRAGAESPGVAPFIVTPATPGSTPGVNSGASTPAASTPGASTPAASTSTASTPGATMPTIVPLSPIISHTHKQMVQFVDSRERAV</sequence>
<keyword evidence="6 7" id="KW-0472">Membrane</keyword>
<dbReference type="InterPro" id="IPR018629">
    <property type="entry name" value="XK-rel"/>
</dbReference>
<feature type="compositionally biased region" description="Low complexity" evidence="8">
    <location>
        <begin position="541"/>
        <end position="569"/>
    </location>
</feature>
<evidence type="ECO:0000256" key="1">
    <source>
        <dbReference type="ARBA" id="ARBA00004651"/>
    </source>
</evidence>
<feature type="transmembrane region" description="Helical" evidence="7">
    <location>
        <begin position="189"/>
        <end position="207"/>
    </location>
</feature>